<evidence type="ECO:0000313" key="2">
    <source>
        <dbReference type="Proteomes" id="UP000477911"/>
    </source>
</evidence>
<name>A0A6L7GAY0_9RHOB</name>
<accession>A0A6L7GAY0</accession>
<keyword evidence="2" id="KW-1185">Reference proteome</keyword>
<dbReference type="AlphaFoldDB" id="A0A6L7GAY0"/>
<dbReference type="EMBL" id="WUMU01000056">
    <property type="protein sequence ID" value="MXN21205.1"/>
    <property type="molecule type" value="Genomic_DNA"/>
</dbReference>
<evidence type="ECO:0000313" key="1">
    <source>
        <dbReference type="EMBL" id="MXN21205.1"/>
    </source>
</evidence>
<dbReference type="Proteomes" id="UP000477911">
    <property type="component" value="Unassembled WGS sequence"/>
</dbReference>
<protein>
    <submittedName>
        <fullName evidence="1">Uncharacterized protein</fullName>
    </submittedName>
</protein>
<reference evidence="1 2" key="1">
    <citation type="submission" date="2019-12" db="EMBL/GenBank/DDBJ databases">
        <authorList>
            <person name="Li M."/>
        </authorList>
    </citation>
    <scope>NUCLEOTIDE SEQUENCE [LARGE SCALE GENOMIC DNA]</scope>
    <source>
        <strain evidence="1 2">GBMRC 2024</strain>
    </source>
</reference>
<dbReference type="RefSeq" id="WP_160897315.1">
    <property type="nucleotide sequence ID" value="NZ_WUMU01000056.1"/>
</dbReference>
<proteinExistence type="predicted"/>
<gene>
    <name evidence="1" type="ORF">GR170_25585</name>
</gene>
<comment type="caution">
    <text evidence="1">The sequence shown here is derived from an EMBL/GenBank/DDBJ whole genome shotgun (WGS) entry which is preliminary data.</text>
</comment>
<sequence>MRRKIVVSAGRFKPIPKGHLKEKIATYRLAASLPVIWGELGTMLTERYLVSLAQTIGVKSLHWWLSLLVKILFDRGEKIFLKAKLKQSIYQRVVKFR</sequence>
<organism evidence="1 2">
    <name type="scientific">Pseudooceanicola albus</name>
    <dbReference type="NCBI Taxonomy" id="2692189"/>
    <lineage>
        <taxon>Bacteria</taxon>
        <taxon>Pseudomonadati</taxon>
        <taxon>Pseudomonadota</taxon>
        <taxon>Alphaproteobacteria</taxon>
        <taxon>Rhodobacterales</taxon>
        <taxon>Paracoccaceae</taxon>
        <taxon>Pseudooceanicola</taxon>
    </lineage>
</organism>